<dbReference type="STRING" id="362257.SVTN_03845"/>
<keyword evidence="3" id="KW-1185">Reference proteome</keyword>
<name>A0A0B5HZN3_9ACTN</name>
<evidence type="ECO:0000313" key="2">
    <source>
        <dbReference type="EMBL" id="AJF63717.1"/>
    </source>
</evidence>
<accession>A0A0B5HZN3</accession>
<evidence type="ECO:0000313" key="3">
    <source>
        <dbReference type="Proteomes" id="UP000031774"/>
    </source>
</evidence>
<dbReference type="HOGENOM" id="CLU_139647_0_0_11"/>
<organism evidence="2 3">
    <name type="scientific">Streptomyces vietnamensis</name>
    <dbReference type="NCBI Taxonomy" id="362257"/>
    <lineage>
        <taxon>Bacteria</taxon>
        <taxon>Bacillati</taxon>
        <taxon>Actinomycetota</taxon>
        <taxon>Actinomycetes</taxon>
        <taxon>Kitasatosporales</taxon>
        <taxon>Streptomycetaceae</taxon>
        <taxon>Streptomyces</taxon>
    </lineage>
</organism>
<gene>
    <name evidence="2" type="ORF">SVTN_03845</name>
</gene>
<evidence type="ECO:0000256" key="1">
    <source>
        <dbReference type="SAM" id="MobiDB-lite"/>
    </source>
</evidence>
<proteinExistence type="predicted"/>
<feature type="compositionally biased region" description="Low complexity" evidence="1">
    <location>
        <begin position="86"/>
        <end position="97"/>
    </location>
</feature>
<protein>
    <submittedName>
        <fullName evidence="2">Uncharacterized protein</fullName>
    </submittedName>
</protein>
<dbReference type="AlphaFoldDB" id="A0A0B5HZN3"/>
<feature type="region of interest" description="Disordered" evidence="1">
    <location>
        <begin position="59"/>
        <end position="105"/>
    </location>
</feature>
<dbReference type="EMBL" id="CP010407">
    <property type="protein sequence ID" value="AJF63717.1"/>
    <property type="molecule type" value="Genomic_DNA"/>
</dbReference>
<sequence>MSGLAAVLDALRRDERRLTTELLALAGRHRQEHEIHHVATDLARWSAEHDRLLRETLHHYGPADTAPPSSDPPDTAPPPAGPRETGAPPAGPREAGPMTDDAPPDLLEDLRALHLAVAGNCVYWQMLAQAAAATRDSRLTELVEHCEPQAQRQLRWTESMIKSLAAQLLTAS</sequence>
<dbReference type="Proteomes" id="UP000031774">
    <property type="component" value="Chromosome"/>
</dbReference>
<dbReference type="KEGG" id="svt:SVTN_03845"/>
<reference evidence="2 3" key="1">
    <citation type="submission" date="2014-12" db="EMBL/GenBank/DDBJ databases">
        <title>Complete genome sequence of Streptomyces vietnamensis strain GIMV4.0001, a genetic manipulable producer of the benzoisochromanequinone antibiotic granaticin.</title>
        <authorList>
            <person name="Deng M.R."/>
            <person name="Guo J."/>
            <person name="Ma L.Y."/>
            <person name="Feng G.D."/>
            <person name="Mo C.Y."/>
            <person name="Zhu H.H."/>
        </authorList>
    </citation>
    <scope>NUCLEOTIDE SEQUENCE [LARGE SCALE GENOMIC DNA]</scope>
    <source>
        <strain evidence="3">GIMV4.0001</strain>
    </source>
</reference>
<dbReference type="RefSeq" id="WP_041127802.1">
    <property type="nucleotide sequence ID" value="NZ_CP010407.1"/>
</dbReference>
<feature type="compositionally biased region" description="Pro residues" evidence="1">
    <location>
        <begin position="69"/>
        <end position="81"/>
    </location>
</feature>